<evidence type="ECO:0000313" key="9">
    <source>
        <dbReference type="RefSeq" id="XP_021277866.1"/>
    </source>
</evidence>
<feature type="domain" description="Squalene cyclase N-terminal" evidence="6">
    <location>
        <begin position="97"/>
        <end position="359"/>
    </location>
</feature>
<dbReference type="InterPro" id="IPR032697">
    <property type="entry name" value="SQ_cyclase_N"/>
</dbReference>
<evidence type="ECO:0000313" key="8">
    <source>
        <dbReference type="RefSeq" id="XP_021277865.1"/>
    </source>
</evidence>
<keyword evidence="3 4" id="KW-0413">Isomerase</keyword>
<evidence type="ECO:0000256" key="1">
    <source>
        <dbReference type="ARBA" id="ARBA00009755"/>
    </source>
</evidence>
<dbReference type="Pfam" id="PF13243">
    <property type="entry name" value="SQHop_cyclase_C"/>
    <property type="match status" value="1"/>
</dbReference>
<dbReference type="Gene3D" id="1.50.10.20">
    <property type="match status" value="2"/>
</dbReference>
<dbReference type="RefSeq" id="XP_021277865.1">
    <property type="nucleotide sequence ID" value="XM_021422190.1"/>
</dbReference>
<dbReference type="AlphaFoldDB" id="A0A6J0ZSX3"/>
<keyword evidence="7" id="KW-1185">Reference proteome</keyword>
<evidence type="ECO:0000259" key="5">
    <source>
        <dbReference type="Pfam" id="PF13243"/>
    </source>
</evidence>
<dbReference type="GO" id="GO:0042300">
    <property type="term" value="F:beta-amyrin synthase activity"/>
    <property type="evidence" value="ECO:0007669"/>
    <property type="project" value="UniProtKB-ARBA"/>
</dbReference>
<dbReference type="RefSeq" id="XP_021277866.1">
    <property type="nucleotide sequence ID" value="XM_021422191.1"/>
</dbReference>
<dbReference type="OrthoDB" id="21502at2759"/>
<dbReference type="NCBIfam" id="TIGR01787">
    <property type="entry name" value="squalene_cyclas"/>
    <property type="match status" value="1"/>
</dbReference>
<organism evidence="7 10">
    <name type="scientific">Herrania umbratica</name>
    <dbReference type="NCBI Taxonomy" id="108875"/>
    <lineage>
        <taxon>Eukaryota</taxon>
        <taxon>Viridiplantae</taxon>
        <taxon>Streptophyta</taxon>
        <taxon>Embryophyta</taxon>
        <taxon>Tracheophyta</taxon>
        <taxon>Spermatophyta</taxon>
        <taxon>Magnoliopsida</taxon>
        <taxon>eudicotyledons</taxon>
        <taxon>Gunneridae</taxon>
        <taxon>Pentapetalae</taxon>
        <taxon>rosids</taxon>
        <taxon>malvids</taxon>
        <taxon>Malvales</taxon>
        <taxon>Malvaceae</taxon>
        <taxon>Byttnerioideae</taxon>
        <taxon>Herrania</taxon>
    </lineage>
</organism>
<dbReference type="PANTHER" id="PTHR11764">
    <property type="entry name" value="TERPENE CYCLASE/MUTASE FAMILY MEMBER"/>
    <property type="match status" value="1"/>
</dbReference>
<proteinExistence type="inferred from homology"/>
<dbReference type="Proteomes" id="UP000504621">
    <property type="component" value="Unplaced"/>
</dbReference>
<dbReference type="GO" id="GO:0016104">
    <property type="term" value="P:triterpenoid biosynthetic process"/>
    <property type="evidence" value="ECO:0007669"/>
    <property type="project" value="InterPro"/>
</dbReference>
<evidence type="ECO:0000313" key="7">
    <source>
        <dbReference type="Proteomes" id="UP000504621"/>
    </source>
</evidence>
<evidence type="ECO:0000313" key="10">
    <source>
        <dbReference type="RefSeq" id="XP_021277867.1"/>
    </source>
</evidence>
<dbReference type="InterPro" id="IPR008930">
    <property type="entry name" value="Terpenoid_cyclase/PrenylTrfase"/>
</dbReference>
<dbReference type="GeneID" id="110411854"/>
<dbReference type="GO" id="GO:0005811">
    <property type="term" value="C:lipid droplet"/>
    <property type="evidence" value="ECO:0007669"/>
    <property type="project" value="InterPro"/>
</dbReference>
<dbReference type="FunFam" id="1.50.10.20:FF:000011">
    <property type="entry name" value="Terpene cyclase/mutase family member"/>
    <property type="match status" value="1"/>
</dbReference>
<comment type="similarity">
    <text evidence="1 4">Belongs to the terpene cyclase/mutase family.</text>
</comment>
<dbReference type="SFLD" id="SFLDG01016">
    <property type="entry name" value="Prenyltransferase_Like_2"/>
    <property type="match status" value="1"/>
</dbReference>
<dbReference type="EC" id="5.4.99.-" evidence="4"/>
<evidence type="ECO:0000259" key="6">
    <source>
        <dbReference type="Pfam" id="PF13249"/>
    </source>
</evidence>
<dbReference type="RefSeq" id="XP_021277867.1">
    <property type="nucleotide sequence ID" value="XM_021422192.1"/>
</dbReference>
<dbReference type="InterPro" id="IPR018333">
    <property type="entry name" value="Squalene_cyclase"/>
</dbReference>
<accession>A0A6J0ZSX3</accession>
<dbReference type="Pfam" id="PF13249">
    <property type="entry name" value="SQHop_cyclase_N"/>
    <property type="match status" value="1"/>
</dbReference>
<gene>
    <name evidence="8 9 10" type="primary">LOC110411854</name>
</gene>
<protein>
    <recommendedName>
        <fullName evidence="4">Terpene cyclase/mutase family member</fullName>
        <ecNumber evidence="4">5.4.99.-</ecNumber>
    </recommendedName>
</protein>
<evidence type="ECO:0000256" key="4">
    <source>
        <dbReference type="RuleBase" id="RU362003"/>
    </source>
</evidence>
<keyword evidence="2" id="KW-0677">Repeat</keyword>
<dbReference type="FunFam" id="1.50.10.20:FF:000044">
    <property type="entry name" value="Lupeol synthase"/>
    <property type="match status" value="1"/>
</dbReference>
<dbReference type="SUPFAM" id="SSF48239">
    <property type="entry name" value="Terpenoid cyclases/Protein prenyltransferases"/>
    <property type="match status" value="2"/>
</dbReference>
<evidence type="ECO:0000256" key="3">
    <source>
        <dbReference type="ARBA" id="ARBA00023235"/>
    </source>
</evidence>
<name>A0A6J0ZSX3_9ROSI</name>
<sequence length="755" mass="86425">MWKLKIAEEGPWLTTVNGHVGRQHWEFDPNAGSPEERAQVERLRLEFKKNRFRVKQSSDLLMRMQLTKENPCGPIPPPVKLNHEQVVTEEATTVTLRRAISFYSSLQAHDGHWPAESAGPLFFLPPLVMALYVTGGLNTILSPEHQKEIIRYIYNHQNEDGGWGLHIEGHSTMFGTALSYITLRLLGERPEDGEGMAVARGRKWILDHGGLVGIPSWGKFWVTVLGVYEWAGCNPLPPEFWLLPKVSPIHPGKMLCYCRLVYMPMSYLYGKRFVGPITELIKQLRHELYNQPYHEINWNAARNTVAKEDLYYPHPLVQDLTWGFLHHVVEPFLTRWPFSMLRDKALKVAIQHVHYEDENSRYLCIGCVEKVLCLIACWVEDPNSEAYKRHLARLPDYYWIAEDGLKMQTFGCQMWDAAFAIQAIMSSNLSDEYGPTLRKAHDFVKASQVRENPSGNFLAMYRHISKGSWTFSMQDHGWQVSDCTAEGLKCALLFSQMSNDLVGEKLETQRFYDAVNVILSLQSNNGGFPAWEPQRAYGWLEKFNPTEFFEETLIEREYVECTSSAIQALALFRKLHPKHRSAEIDHCVARGARYIEDAQNQDGSWYGCWGICYTYGTWFAVEGLAACGRNYQNSPALRKACEFLLSKQLPNGGWGESYLSSQNKVYTNLQGNRANLVHTAWALLSLIAAGQADVDPTPIHRGIKVLINSQMEDGDFPQQEITGVFMRNCTLNYSSFRSIFPIWALGEYRRRILFA</sequence>
<evidence type="ECO:0000256" key="2">
    <source>
        <dbReference type="ARBA" id="ARBA00022737"/>
    </source>
</evidence>
<dbReference type="CDD" id="cd02892">
    <property type="entry name" value="SQCY_1"/>
    <property type="match status" value="1"/>
</dbReference>
<feature type="domain" description="Squalene cyclase C-terminal" evidence="5">
    <location>
        <begin position="414"/>
        <end position="750"/>
    </location>
</feature>
<dbReference type="PROSITE" id="PS01074">
    <property type="entry name" value="TERPENE_SYNTHASES"/>
    <property type="match status" value="1"/>
</dbReference>
<dbReference type="PANTHER" id="PTHR11764:SF19">
    <property type="entry name" value="TERPENE CYCLASE_MUTASE FAMILY MEMBER"/>
    <property type="match status" value="1"/>
</dbReference>
<reference evidence="8 9" key="1">
    <citation type="submission" date="2025-04" db="UniProtKB">
        <authorList>
            <consortium name="RefSeq"/>
        </authorList>
    </citation>
    <scope>IDENTIFICATION</scope>
    <source>
        <tissue evidence="8 9">Leaf</tissue>
    </source>
</reference>
<dbReference type="InterPro" id="IPR002365">
    <property type="entry name" value="Terpene_synthase_CS"/>
</dbReference>
<dbReference type="InterPro" id="IPR032696">
    <property type="entry name" value="SQ_cyclase_C"/>
</dbReference>